<keyword evidence="4" id="KW-0520">NAD</keyword>
<dbReference type="PANTHER" id="PTHR35330:SF1">
    <property type="entry name" value="SIROHEME BIOSYNTHESIS PROTEIN MET8"/>
    <property type="match status" value="1"/>
</dbReference>
<dbReference type="EC" id="1.3.1.76" evidence="2"/>
<comment type="caution">
    <text evidence="7">The sequence shown here is derived from an EMBL/GenBank/DDBJ whole genome shotgun (WGS) entry which is preliminary data.</text>
</comment>
<sequence length="93" mass="10478">FIAPSVVRRGPLTIAVSTSGISPSLARTIRKELEGLYGREFVKHLNHIKKMRVKALSGIKNNKERIKFLRGLSLNAWKKLRSPAKCTSMDMDD</sequence>
<reference evidence="7 8" key="1">
    <citation type="journal article" date="2020" name="Front. Microbiol.">
        <title>Single-cell genomics of novel Actinobacteria with the Wood-Ljungdahl pathway discovered in a serpentinizing system.</title>
        <authorList>
            <person name="Merino N."/>
            <person name="Kawai M."/>
            <person name="Boyd E.S."/>
            <person name="Colman D.R."/>
            <person name="McGlynn S.E."/>
            <person name="Nealson K.H."/>
            <person name="Kurokawa K."/>
            <person name="Hongoh Y."/>
        </authorList>
    </citation>
    <scope>NUCLEOTIDE SEQUENCE [LARGE SCALE GENOMIC DNA]</scope>
    <source>
        <strain evidence="7 8">S42</strain>
    </source>
</reference>
<dbReference type="SUPFAM" id="SSF75615">
    <property type="entry name" value="Siroheme synthase middle domains-like"/>
    <property type="match status" value="1"/>
</dbReference>
<evidence type="ECO:0000259" key="6">
    <source>
        <dbReference type="Pfam" id="PF14824"/>
    </source>
</evidence>
<dbReference type="InterPro" id="IPR028161">
    <property type="entry name" value="Met8-like"/>
</dbReference>
<evidence type="ECO:0000256" key="1">
    <source>
        <dbReference type="ARBA" id="ARBA00005010"/>
    </source>
</evidence>
<feature type="domain" description="Siroheme synthase central" evidence="6">
    <location>
        <begin position="9"/>
        <end position="35"/>
    </location>
</feature>
<dbReference type="Pfam" id="PF14824">
    <property type="entry name" value="Sirohm_synth_M"/>
    <property type="match status" value="1"/>
</dbReference>
<evidence type="ECO:0000313" key="7">
    <source>
        <dbReference type="EMBL" id="GFP33937.1"/>
    </source>
</evidence>
<keyword evidence="5" id="KW-0627">Porphyrin biosynthesis</keyword>
<name>A0A6V8PNV5_9ACTN</name>
<dbReference type="GO" id="GO:0043115">
    <property type="term" value="F:precorrin-2 dehydrogenase activity"/>
    <property type="evidence" value="ECO:0007669"/>
    <property type="project" value="UniProtKB-EC"/>
</dbReference>
<dbReference type="GO" id="GO:0004325">
    <property type="term" value="F:ferrochelatase activity"/>
    <property type="evidence" value="ECO:0007669"/>
    <property type="project" value="InterPro"/>
</dbReference>
<organism evidence="7 8">
    <name type="scientific">Candidatus Hakubella thermalkaliphila</name>
    <dbReference type="NCBI Taxonomy" id="2754717"/>
    <lineage>
        <taxon>Bacteria</taxon>
        <taxon>Bacillati</taxon>
        <taxon>Actinomycetota</taxon>
        <taxon>Actinomycetota incertae sedis</taxon>
        <taxon>Candidatus Hakubellales</taxon>
        <taxon>Candidatus Hakubellaceae</taxon>
        <taxon>Candidatus Hakubella</taxon>
    </lineage>
</organism>
<evidence type="ECO:0000256" key="5">
    <source>
        <dbReference type="ARBA" id="ARBA00023244"/>
    </source>
</evidence>
<dbReference type="UniPathway" id="UPA00262">
    <property type="reaction ID" value="UER00222"/>
</dbReference>
<gene>
    <name evidence="7" type="ORF">HKBW3S42_02276</name>
</gene>
<proteinExistence type="predicted"/>
<dbReference type="Gene3D" id="3.30.160.110">
    <property type="entry name" value="Siroheme synthase, domain 2"/>
    <property type="match status" value="1"/>
</dbReference>
<evidence type="ECO:0000256" key="4">
    <source>
        <dbReference type="ARBA" id="ARBA00023027"/>
    </source>
</evidence>
<dbReference type="AlphaFoldDB" id="A0A6V8PNV5"/>
<protein>
    <recommendedName>
        <fullName evidence="2">precorrin-2 dehydrogenase</fullName>
        <ecNumber evidence="2">1.3.1.76</ecNumber>
    </recommendedName>
</protein>
<dbReference type="Proteomes" id="UP000568877">
    <property type="component" value="Unassembled WGS sequence"/>
</dbReference>
<dbReference type="EMBL" id="BLSA01000824">
    <property type="protein sequence ID" value="GFP33937.1"/>
    <property type="molecule type" value="Genomic_DNA"/>
</dbReference>
<dbReference type="InterPro" id="IPR028281">
    <property type="entry name" value="Sirohaem_synthase_central"/>
</dbReference>
<dbReference type="GO" id="GO:0019354">
    <property type="term" value="P:siroheme biosynthetic process"/>
    <property type="evidence" value="ECO:0007669"/>
    <property type="project" value="UniProtKB-UniPathway"/>
</dbReference>
<evidence type="ECO:0000313" key="8">
    <source>
        <dbReference type="Proteomes" id="UP000568877"/>
    </source>
</evidence>
<comment type="pathway">
    <text evidence="1">Porphyrin-containing compound metabolism; siroheme biosynthesis; sirohydrochlorin from precorrin-2: step 1/1.</text>
</comment>
<evidence type="ECO:0000256" key="2">
    <source>
        <dbReference type="ARBA" id="ARBA00012400"/>
    </source>
</evidence>
<evidence type="ECO:0000256" key="3">
    <source>
        <dbReference type="ARBA" id="ARBA00023002"/>
    </source>
</evidence>
<dbReference type="PANTHER" id="PTHR35330">
    <property type="entry name" value="SIROHEME BIOSYNTHESIS PROTEIN MET8"/>
    <property type="match status" value="1"/>
</dbReference>
<keyword evidence="3" id="KW-0560">Oxidoreductase</keyword>
<feature type="non-terminal residue" evidence="7">
    <location>
        <position position="1"/>
    </location>
</feature>
<accession>A0A6V8PNV5</accession>